<comment type="caution">
    <text evidence="2">The sequence shown here is derived from an EMBL/GenBank/DDBJ whole genome shotgun (WGS) entry which is preliminary data.</text>
</comment>
<sequence length="192" mass="22626">MTEKFQNKYRIKTTRLQNWDYTSNAAYFVTICTQNREHYFGEITNQVMQLSEIGDMANKYWLEIPEHFPFVELGEFVVMPNHVHGIIIINKPDDEQSNNDCTVETRHALSLPQPQCETLGEKRFQNQGKGSLSSIIGSYKSVLTKNARKIHPNFEWQSRFHDHIIRKDQSFRNISDYIKNNPTKWTGDKFHE</sequence>
<dbReference type="GO" id="GO:0006313">
    <property type="term" value="P:DNA transposition"/>
    <property type="evidence" value="ECO:0007669"/>
    <property type="project" value="InterPro"/>
</dbReference>
<dbReference type="Proteomes" id="UP000285794">
    <property type="component" value="Unassembled WGS sequence"/>
</dbReference>
<evidence type="ECO:0000313" key="2">
    <source>
        <dbReference type="EMBL" id="RRG22963.1"/>
    </source>
</evidence>
<dbReference type="SUPFAM" id="SSF143422">
    <property type="entry name" value="Transposase IS200-like"/>
    <property type="match status" value="1"/>
</dbReference>
<dbReference type="Gene3D" id="3.30.70.1290">
    <property type="entry name" value="Transposase IS200-like"/>
    <property type="match status" value="1"/>
</dbReference>
<accession>A0A425Y3W7</accession>
<dbReference type="OrthoDB" id="9794403at2"/>
<dbReference type="GO" id="GO:0043565">
    <property type="term" value="F:sequence-specific DNA binding"/>
    <property type="evidence" value="ECO:0007669"/>
    <property type="project" value="TreeGrafter"/>
</dbReference>
<feature type="domain" description="Transposase IS200-like" evidence="1">
    <location>
        <begin position="22"/>
        <end position="181"/>
    </location>
</feature>
<dbReference type="PANTHER" id="PTHR36966">
    <property type="entry name" value="REP-ASSOCIATED TYROSINE TRANSPOSASE"/>
    <property type="match status" value="1"/>
</dbReference>
<dbReference type="AlphaFoldDB" id="A0A425Y3W7"/>
<proteinExistence type="predicted"/>
<keyword evidence="3" id="KW-1185">Reference proteome</keyword>
<dbReference type="RefSeq" id="WP_125029966.1">
    <property type="nucleotide sequence ID" value="NZ_JAPXVP010000004.1"/>
</dbReference>
<evidence type="ECO:0000259" key="1">
    <source>
        <dbReference type="SMART" id="SM01321"/>
    </source>
</evidence>
<dbReference type="PANTHER" id="PTHR36966:SF1">
    <property type="entry name" value="REP-ASSOCIATED TYROSINE TRANSPOSASE"/>
    <property type="match status" value="1"/>
</dbReference>
<organism evidence="2 3">
    <name type="scientific">Ancylomarina euxinus</name>
    <dbReference type="NCBI Taxonomy" id="2283627"/>
    <lineage>
        <taxon>Bacteria</taxon>
        <taxon>Pseudomonadati</taxon>
        <taxon>Bacteroidota</taxon>
        <taxon>Bacteroidia</taxon>
        <taxon>Marinilabiliales</taxon>
        <taxon>Marinifilaceae</taxon>
        <taxon>Ancylomarina</taxon>
    </lineage>
</organism>
<dbReference type="InterPro" id="IPR036515">
    <property type="entry name" value="Transposase_17_sf"/>
</dbReference>
<dbReference type="SMART" id="SM01321">
    <property type="entry name" value="Y1_Tnp"/>
    <property type="match status" value="1"/>
</dbReference>
<dbReference type="InterPro" id="IPR052715">
    <property type="entry name" value="RAYT_transposase"/>
</dbReference>
<name>A0A425Y3W7_9BACT</name>
<dbReference type="GO" id="GO:0004803">
    <property type="term" value="F:transposase activity"/>
    <property type="evidence" value="ECO:0007669"/>
    <property type="project" value="InterPro"/>
</dbReference>
<gene>
    <name evidence="2" type="ORF">DWB61_05860</name>
</gene>
<dbReference type="EMBL" id="QQWG01000004">
    <property type="protein sequence ID" value="RRG22963.1"/>
    <property type="molecule type" value="Genomic_DNA"/>
</dbReference>
<dbReference type="InterPro" id="IPR002686">
    <property type="entry name" value="Transposase_17"/>
</dbReference>
<protein>
    <submittedName>
        <fullName evidence="2">Transposase</fullName>
    </submittedName>
</protein>
<evidence type="ECO:0000313" key="3">
    <source>
        <dbReference type="Proteomes" id="UP000285794"/>
    </source>
</evidence>
<reference evidence="2 3" key="1">
    <citation type="submission" date="2018-07" db="EMBL/GenBank/DDBJ databases">
        <title>Draft genome sequence of Ancylomarina sp. M1P.</title>
        <authorList>
            <person name="Yadav S."/>
            <person name="Villanueva L."/>
            <person name="Damste J.S.S."/>
        </authorList>
    </citation>
    <scope>NUCLEOTIDE SEQUENCE [LARGE SCALE GENOMIC DNA]</scope>
    <source>
        <strain evidence="2 3">M1P</strain>
    </source>
</reference>